<evidence type="ECO:0000313" key="5">
    <source>
        <dbReference type="Proteomes" id="UP001229651"/>
    </source>
</evidence>
<dbReference type="EMBL" id="JAUSUT010000001">
    <property type="protein sequence ID" value="MDQ0376526.1"/>
    <property type="molecule type" value="Genomic_DNA"/>
</dbReference>
<feature type="transmembrane region" description="Helical" evidence="2">
    <location>
        <begin position="57"/>
        <end position="77"/>
    </location>
</feature>
<feature type="transmembrane region" description="Helical" evidence="2">
    <location>
        <begin position="31"/>
        <end position="51"/>
    </location>
</feature>
<reference evidence="4 5" key="1">
    <citation type="submission" date="2023-07" db="EMBL/GenBank/DDBJ databases">
        <title>Sequencing the genomes of 1000 actinobacteria strains.</title>
        <authorList>
            <person name="Klenk H.-P."/>
        </authorList>
    </citation>
    <scope>NUCLEOTIDE SEQUENCE [LARGE SCALE GENOMIC DNA]</scope>
    <source>
        <strain evidence="4 5">DSM 45805</strain>
    </source>
</reference>
<dbReference type="InterPro" id="IPR027417">
    <property type="entry name" value="P-loop_NTPase"/>
</dbReference>
<keyword evidence="2" id="KW-0472">Membrane</keyword>
<feature type="domain" description="AAA+ ATPase" evidence="3">
    <location>
        <begin position="300"/>
        <end position="491"/>
    </location>
</feature>
<evidence type="ECO:0000256" key="2">
    <source>
        <dbReference type="SAM" id="Phobius"/>
    </source>
</evidence>
<name>A0ABU0EMM8_9PSEU</name>
<dbReference type="InterPro" id="IPR003593">
    <property type="entry name" value="AAA+_ATPase"/>
</dbReference>
<gene>
    <name evidence="4" type="ORF">FB470_000520</name>
</gene>
<dbReference type="SUPFAM" id="SSF52540">
    <property type="entry name" value="P-loop containing nucleoside triphosphate hydrolases"/>
    <property type="match status" value="1"/>
</dbReference>
<dbReference type="RefSeq" id="WP_306988421.1">
    <property type="nucleotide sequence ID" value="NZ_JAUSUT010000001.1"/>
</dbReference>
<protein>
    <recommendedName>
        <fullName evidence="3">AAA+ ATPase domain-containing protein</fullName>
    </recommendedName>
</protein>
<dbReference type="Gene3D" id="3.40.50.300">
    <property type="entry name" value="P-loop containing nucleotide triphosphate hydrolases"/>
    <property type="match status" value="1"/>
</dbReference>
<evidence type="ECO:0000256" key="1">
    <source>
        <dbReference type="SAM" id="MobiDB-lite"/>
    </source>
</evidence>
<keyword evidence="2" id="KW-1133">Transmembrane helix</keyword>
<keyword evidence="2" id="KW-0812">Transmembrane</keyword>
<evidence type="ECO:0000259" key="3">
    <source>
        <dbReference type="SMART" id="SM00382"/>
    </source>
</evidence>
<accession>A0ABU0EMM8</accession>
<feature type="transmembrane region" description="Helical" evidence="2">
    <location>
        <begin position="113"/>
        <end position="135"/>
    </location>
</feature>
<evidence type="ECO:0000313" key="4">
    <source>
        <dbReference type="EMBL" id="MDQ0376526.1"/>
    </source>
</evidence>
<dbReference type="SMART" id="SM00382">
    <property type="entry name" value="AAA"/>
    <property type="match status" value="1"/>
</dbReference>
<dbReference type="Proteomes" id="UP001229651">
    <property type="component" value="Unassembled WGS sequence"/>
</dbReference>
<sequence length="855" mass="93533">MTTTEKAETTPPVVDATLDPIPTDWDPDKRWFHPLLAALALYALAFLPHWMHLPGWVMAPTGLAFTAAAVITARVWVDEDTFGAKHETHAKRLTIAAGLAATGWLVFADGDPTNPTALGLLVLWTVTFGIAYALWRSKEPQRQAERAEQKEEIAERRAEHERHLRASTYQQLWGPWLAKCERLGGVVVDDFTDTKAGYTLTLADDPTDGQVATFTALTDAIPTLAVLASKHYAKQGIELGVNDIRAEETSMAHVWLLHVSTKQPLKKDVPHPGIRPVTTIKEPVNPGIYEDGEPIEISMLGEHTVVVGGTGSGKSILAHNFIAEFVRRHDLELWCCGVKKMMPLVGPWLHPWLTGLTDRPVIQRIGGENIDEVLLMLADFYMAASLQNKRLGFVDKRKPTPEDPALVLIIDEATSLAKITEPKIETFDGRVWTASALLDEICSMARSAGYGVFFLTQFGLVDALGPHGTNTLRNINVRIAGRTNSYHDGSATLNGIKSVDTTKLRNNTFMVQPNREQARVIPSKAYSLVRDGELDLGAISAMAVAYTPHRPTLPAWLVGEMGESYTERWNPERQKDLADFLESQGLPYPRISPEVTGAVHLNPRPAETPSELIVSPDHGTLDPEGVWATPNNGMDTPQEETMTRSLDFNSEAAAMEAALERMAAERKRRSAIRSGVISAIKASNAPAFCAAWKLALAAHLVARDAPRADIDAAGDELVAYFTAEPYELVPERRGDELGWQRDVLESRIRQVMREEAGDSVPAPRETDRADIAVMAPVIAAIDELGDDEWKLVGELGREAGAVTAEDAAQARLEAGRFGTSLRQAPWNLPDTAFKRTASGNAVNVGALRRAAGVTV</sequence>
<keyword evidence="5" id="KW-1185">Reference proteome</keyword>
<comment type="caution">
    <text evidence="4">The sequence shown here is derived from an EMBL/GenBank/DDBJ whole genome shotgun (WGS) entry which is preliminary data.</text>
</comment>
<feature type="region of interest" description="Disordered" evidence="1">
    <location>
        <begin position="141"/>
        <end position="160"/>
    </location>
</feature>
<proteinExistence type="predicted"/>
<organism evidence="4 5">
    <name type="scientific">Amycolatopsis thermophila</name>
    <dbReference type="NCBI Taxonomy" id="206084"/>
    <lineage>
        <taxon>Bacteria</taxon>
        <taxon>Bacillati</taxon>
        <taxon>Actinomycetota</taxon>
        <taxon>Actinomycetes</taxon>
        <taxon>Pseudonocardiales</taxon>
        <taxon>Pseudonocardiaceae</taxon>
        <taxon>Amycolatopsis</taxon>
    </lineage>
</organism>